<accession>A0A2S6GGG1</accession>
<gene>
    <name evidence="2" type="ORF">CLV40_12014</name>
</gene>
<feature type="domain" description="ACT" evidence="1">
    <location>
        <begin position="45"/>
        <end position="124"/>
    </location>
</feature>
<sequence length="258" mass="26529">MPDPTIGGSPHGRGLVCDNRRSAEGAGDEVPRAGLVREAFALSFLIRVQLPDSPGTLGAVATALGAIGADILSVDVVERAGGIAIDDLVVELPSGRLPDVLITAAESIAGVEVDAVRPYAGVLDTHRELELVEDVAAEPADGLAIFAGGVPKIIRAGWALIVGPGQDGAHCLAASTAAPEIRTIDLPWMPLARATVLDGEESWVPATWRELGTELAATPLGKPDRVLLVGRPGGPMFRAAEVARLAHLAGIVSVVLPD</sequence>
<comment type="caution">
    <text evidence="2">The sequence shown here is derived from an EMBL/GenBank/DDBJ whole genome shotgun (WGS) entry which is preliminary data.</text>
</comment>
<dbReference type="SUPFAM" id="SSF55021">
    <property type="entry name" value="ACT-like"/>
    <property type="match status" value="1"/>
</dbReference>
<dbReference type="InterPro" id="IPR002912">
    <property type="entry name" value="ACT_dom"/>
</dbReference>
<organism evidence="2 3">
    <name type="scientific">Actinokineospora auranticolor</name>
    <dbReference type="NCBI Taxonomy" id="155976"/>
    <lineage>
        <taxon>Bacteria</taxon>
        <taxon>Bacillati</taxon>
        <taxon>Actinomycetota</taxon>
        <taxon>Actinomycetes</taxon>
        <taxon>Pseudonocardiales</taxon>
        <taxon>Pseudonocardiaceae</taxon>
        <taxon>Actinokineospora</taxon>
    </lineage>
</organism>
<evidence type="ECO:0000313" key="2">
    <source>
        <dbReference type="EMBL" id="PPK64293.1"/>
    </source>
</evidence>
<name>A0A2S6GGG1_9PSEU</name>
<dbReference type="EMBL" id="PTIX01000020">
    <property type="protein sequence ID" value="PPK64293.1"/>
    <property type="molecule type" value="Genomic_DNA"/>
</dbReference>
<dbReference type="AlphaFoldDB" id="A0A2S6GGG1"/>
<evidence type="ECO:0000259" key="1">
    <source>
        <dbReference type="PROSITE" id="PS51671"/>
    </source>
</evidence>
<protein>
    <recommendedName>
        <fullName evidence="1">ACT domain-containing protein</fullName>
    </recommendedName>
</protein>
<keyword evidence="3" id="KW-1185">Reference proteome</keyword>
<reference evidence="2 3" key="1">
    <citation type="submission" date="2018-02" db="EMBL/GenBank/DDBJ databases">
        <title>Genomic Encyclopedia of Archaeal and Bacterial Type Strains, Phase II (KMG-II): from individual species to whole genera.</title>
        <authorList>
            <person name="Goeker M."/>
        </authorList>
    </citation>
    <scope>NUCLEOTIDE SEQUENCE [LARGE SCALE GENOMIC DNA]</scope>
    <source>
        <strain evidence="2 3">YU 961-1</strain>
    </source>
</reference>
<proteinExistence type="predicted"/>
<dbReference type="PROSITE" id="PS51671">
    <property type="entry name" value="ACT"/>
    <property type="match status" value="1"/>
</dbReference>
<dbReference type="InterPro" id="IPR045865">
    <property type="entry name" value="ACT-like_dom_sf"/>
</dbReference>
<evidence type="ECO:0000313" key="3">
    <source>
        <dbReference type="Proteomes" id="UP000239203"/>
    </source>
</evidence>
<dbReference type="Proteomes" id="UP000239203">
    <property type="component" value="Unassembled WGS sequence"/>
</dbReference>